<feature type="transmembrane region" description="Helical" evidence="5">
    <location>
        <begin position="108"/>
        <end position="130"/>
    </location>
</feature>
<keyword evidence="4 5" id="KW-0472">Membrane</keyword>
<feature type="transmembrane region" description="Helical" evidence="5">
    <location>
        <begin position="56"/>
        <end position="73"/>
    </location>
</feature>
<organism evidence="7 8">
    <name type="scientific">Sediminibacterium roseum</name>
    <dbReference type="NCBI Taxonomy" id="1978412"/>
    <lineage>
        <taxon>Bacteria</taxon>
        <taxon>Pseudomonadati</taxon>
        <taxon>Bacteroidota</taxon>
        <taxon>Chitinophagia</taxon>
        <taxon>Chitinophagales</taxon>
        <taxon>Chitinophagaceae</taxon>
        <taxon>Sediminibacterium</taxon>
    </lineage>
</organism>
<dbReference type="PANTHER" id="PTHR37422">
    <property type="entry name" value="TEICHURONIC ACID BIOSYNTHESIS PROTEIN TUAE"/>
    <property type="match status" value="1"/>
</dbReference>
<feature type="transmembrane region" description="Helical" evidence="5">
    <location>
        <begin position="388"/>
        <end position="413"/>
    </location>
</feature>
<feature type="transmembrane region" description="Helical" evidence="5">
    <location>
        <begin position="209"/>
        <end position="227"/>
    </location>
</feature>
<gene>
    <name evidence="7" type="ORF">GWC95_17830</name>
</gene>
<sequence length="482" mass="54724">MLTNSASYRKAALPVFIFLACGIVAVACWQPLFMLIPFGWVLFPLLYEWLVVGPQKIFWLLCIALPLSTELNITPQLGIDFPDEILLVLLAALVAVKTIHQPSWFPRALLRSSLFLLLVIHLLWILVTCFYSSEPLLSVKYLLAKTWYIIPLVVLPQVLLEEKKDFRKLALCFLLPMLFVVIQVLVRQSLYRFSFADVKKAMAPFFRNHVNYSSMLVCLLPVAWCAWKLTPAGDRRRKWILSGIAIGLAGLLFAYSRGAWIALLAGISAVWVIRGRWMNIVVVAALTVVLVSTVWLATDKNYLRFAPDHDRTVFHTDFSEHLQATVDMKDVSTAERFYRWVAGARMLAERPVTGFGPNGFYSHYKPYTVSSFETWVSDNKEHSTVHNYFLLTALEQGVAGLAFFCTLFFAMLLRVQQLYHRIKDEFYRTIALAIGSILVMIGVVNSLSDMIETDKIGSLFWLCLGLIILLEKKAAAQQPADQ</sequence>
<feature type="transmembrane region" description="Helical" evidence="5">
    <location>
        <begin position="425"/>
        <end position="444"/>
    </location>
</feature>
<comment type="subcellular location">
    <subcellularLocation>
        <location evidence="1">Membrane</location>
        <topology evidence="1">Multi-pass membrane protein</topology>
    </subcellularLocation>
</comment>
<dbReference type="RefSeq" id="WP_161820059.1">
    <property type="nucleotide sequence ID" value="NZ_JAACJS010000015.1"/>
</dbReference>
<feature type="transmembrane region" description="Helical" evidence="5">
    <location>
        <begin position="12"/>
        <end position="36"/>
    </location>
</feature>
<proteinExistence type="predicted"/>
<keyword evidence="8" id="KW-1185">Reference proteome</keyword>
<dbReference type="EMBL" id="JAACJS010000015">
    <property type="protein sequence ID" value="NCI51790.1"/>
    <property type="molecule type" value="Genomic_DNA"/>
</dbReference>
<evidence type="ECO:0000256" key="2">
    <source>
        <dbReference type="ARBA" id="ARBA00022692"/>
    </source>
</evidence>
<evidence type="ECO:0000313" key="8">
    <source>
        <dbReference type="Proteomes" id="UP000753802"/>
    </source>
</evidence>
<dbReference type="GO" id="GO:0016874">
    <property type="term" value="F:ligase activity"/>
    <property type="evidence" value="ECO:0007669"/>
    <property type="project" value="UniProtKB-KW"/>
</dbReference>
<feature type="transmembrane region" description="Helical" evidence="5">
    <location>
        <begin position="239"/>
        <end position="265"/>
    </location>
</feature>
<keyword evidence="7" id="KW-0436">Ligase</keyword>
<accession>A0ABW9ZXB3</accession>
<protein>
    <submittedName>
        <fullName evidence="7">O-antigen ligase family protein</fullName>
    </submittedName>
</protein>
<dbReference type="InterPro" id="IPR007016">
    <property type="entry name" value="O-antigen_ligase-rel_domated"/>
</dbReference>
<evidence type="ECO:0000313" key="7">
    <source>
        <dbReference type="EMBL" id="NCI51790.1"/>
    </source>
</evidence>
<dbReference type="Pfam" id="PF04932">
    <property type="entry name" value="Wzy_C"/>
    <property type="match status" value="1"/>
</dbReference>
<evidence type="ECO:0000256" key="5">
    <source>
        <dbReference type="SAM" id="Phobius"/>
    </source>
</evidence>
<keyword evidence="3 5" id="KW-1133">Transmembrane helix</keyword>
<comment type="caution">
    <text evidence="7">The sequence shown here is derived from an EMBL/GenBank/DDBJ whole genome shotgun (WGS) entry which is preliminary data.</text>
</comment>
<feature type="domain" description="O-antigen ligase-related" evidence="6">
    <location>
        <begin position="244"/>
        <end position="405"/>
    </location>
</feature>
<name>A0ABW9ZXB3_9BACT</name>
<feature type="transmembrane region" description="Helical" evidence="5">
    <location>
        <begin position="142"/>
        <end position="160"/>
    </location>
</feature>
<dbReference type="Proteomes" id="UP000753802">
    <property type="component" value="Unassembled WGS sequence"/>
</dbReference>
<evidence type="ECO:0000256" key="4">
    <source>
        <dbReference type="ARBA" id="ARBA00023136"/>
    </source>
</evidence>
<evidence type="ECO:0000256" key="1">
    <source>
        <dbReference type="ARBA" id="ARBA00004141"/>
    </source>
</evidence>
<evidence type="ECO:0000259" key="6">
    <source>
        <dbReference type="Pfam" id="PF04932"/>
    </source>
</evidence>
<dbReference type="InterPro" id="IPR051533">
    <property type="entry name" value="WaaL-like"/>
</dbReference>
<keyword evidence="2 5" id="KW-0812">Transmembrane</keyword>
<evidence type="ECO:0000256" key="3">
    <source>
        <dbReference type="ARBA" id="ARBA00022989"/>
    </source>
</evidence>
<feature type="transmembrane region" description="Helical" evidence="5">
    <location>
        <begin position="166"/>
        <end position="186"/>
    </location>
</feature>
<reference evidence="7 8" key="1">
    <citation type="submission" date="2020-01" db="EMBL/GenBank/DDBJ databases">
        <title>Genome analysis.</title>
        <authorList>
            <person name="Wu S."/>
            <person name="Wang G."/>
        </authorList>
    </citation>
    <scope>NUCLEOTIDE SEQUENCE [LARGE SCALE GENOMIC DNA]</scope>
    <source>
        <strain evidence="7 8">SYL130</strain>
    </source>
</reference>
<feature type="transmembrane region" description="Helical" evidence="5">
    <location>
        <begin position="277"/>
        <end position="297"/>
    </location>
</feature>
<dbReference type="PANTHER" id="PTHR37422:SF13">
    <property type="entry name" value="LIPOPOLYSACCHARIDE BIOSYNTHESIS PROTEIN PA4999-RELATED"/>
    <property type="match status" value="1"/>
</dbReference>